<evidence type="ECO:0000313" key="6">
    <source>
        <dbReference type="EMBL" id="OZI34369.1"/>
    </source>
</evidence>
<dbReference type="Proteomes" id="UP000216020">
    <property type="component" value="Unassembled WGS sequence"/>
</dbReference>
<feature type="region of interest" description="Disordered" evidence="4">
    <location>
        <begin position="1"/>
        <end position="26"/>
    </location>
</feature>
<accession>A0A261SAE4</accession>
<evidence type="ECO:0000256" key="1">
    <source>
        <dbReference type="ARBA" id="ARBA00001964"/>
    </source>
</evidence>
<dbReference type="PANTHER" id="PTHR43825">
    <property type="entry name" value="PYRUVATE DEHYDROGENASE E1 COMPONENT"/>
    <property type="match status" value="1"/>
</dbReference>
<name>A0A261SAE4_9BORD</name>
<proteinExistence type="inferred from homology"/>
<evidence type="ECO:0000259" key="5">
    <source>
        <dbReference type="SMART" id="SM00861"/>
    </source>
</evidence>
<dbReference type="InterPro" id="IPR033248">
    <property type="entry name" value="Transketolase_C"/>
</dbReference>
<feature type="domain" description="Transketolase-like pyrimidine-binding" evidence="5">
    <location>
        <begin position="52"/>
        <end position="217"/>
    </location>
</feature>
<dbReference type="EMBL" id="NEVM01000002">
    <property type="protein sequence ID" value="OZI34369.1"/>
    <property type="molecule type" value="Genomic_DNA"/>
</dbReference>
<dbReference type="SUPFAM" id="SSF52922">
    <property type="entry name" value="TK C-terminal domain-like"/>
    <property type="match status" value="1"/>
</dbReference>
<comment type="caution">
    <text evidence="6">The sequence shown here is derived from an EMBL/GenBank/DDBJ whole genome shotgun (WGS) entry which is preliminary data.</text>
</comment>
<reference evidence="7" key="1">
    <citation type="submission" date="2017-05" db="EMBL/GenBank/DDBJ databases">
        <title>Complete and WGS of Bordetella genogroups.</title>
        <authorList>
            <person name="Spilker T."/>
            <person name="Lipuma J."/>
        </authorList>
    </citation>
    <scope>NUCLEOTIDE SEQUENCE [LARGE SCALE GENOMIC DNA]</scope>
    <source>
        <strain evidence="7">AU16122</strain>
    </source>
</reference>
<feature type="compositionally biased region" description="Basic and acidic residues" evidence="4">
    <location>
        <begin position="10"/>
        <end position="22"/>
    </location>
</feature>
<dbReference type="CDD" id="cd07033">
    <property type="entry name" value="TPP_PYR_DXS_TK_like"/>
    <property type="match status" value="1"/>
</dbReference>
<keyword evidence="7" id="KW-1185">Reference proteome</keyword>
<dbReference type="FunFam" id="3.40.50.970:FF:000129">
    <property type="entry name" value="Transketolase"/>
    <property type="match status" value="1"/>
</dbReference>
<dbReference type="Gene3D" id="3.40.50.970">
    <property type="match status" value="1"/>
</dbReference>
<dbReference type="RefSeq" id="WP_094853366.1">
    <property type="nucleotide sequence ID" value="NZ_NEVM01000002.1"/>
</dbReference>
<keyword evidence="3" id="KW-0786">Thiamine pyrophosphate</keyword>
<dbReference type="Pfam" id="PF02780">
    <property type="entry name" value="Transketolase_C"/>
    <property type="match status" value="1"/>
</dbReference>
<evidence type="ECO:0000256" key="3">
    <source>
        <dbReference type="ARBA" id="ARBA00023052"/>
    </source>
</evidence>
<dbReference type="Pfam" id="PF02779">
    <property type="entry name" value="Transket_pyr"/>
    <property type="match status" value="1"/>
</dbReference>
<evidence type="ECO:0000256" key="2">
    <source>
        <dbReference type="ARBA" id="ARBA00007131"/>
    </source>
</evidence>
<dbReference type="PANTHER" id="PTHR43825:SF1">
    <property type="entry name" value="TRANSKETOLASE-LIKE PYRIMIDINE-BINDING DOMAIN-CONTAINING PROTEIN"/>
    <property type="match status" value="1"/>
</dbReference>
<dbReference type="Gene3D" id="3.40.50.920">
    <property type="match status" value="1"/>
</dbReference>
<dbReference type="SMART" id="SM00861">
    <property type="entry name" value="Transket_pyr"/>
    <property type="match status" value="1"/>
</dbReference>
<dbReference type="AlphaFoldDB" id="A0A261SAE4"/>
<dbReference type="InterPro" id="IPR009014">
    <property type="entry name" value="Transketo_C/PFOR_II"/>
</dbReference>
<evidence type="ECO:0000313" key="7">
    <source>
        <dbReference type="Proteomes" id="UP000216020"/>
    </source>
</evidence>
<evidence type="ECO:0000256" key="4">
    <source>
        <dbReference type="SAM" id="MobiDB-lite"/>
    </source>
</evidence>
<dbReference type="InterPro" id="IPR029061">
    <property type="entry name" value="THDP-binding"/>
</dbReference>
<dbReference type="OrthoDB" id="8732661at2"/>
<protein>
    <submittedName>
        <fullName evidence="6">Transketolase</fullName>
    </submittedName>
</protein>
<gene>
    <name evidence="6" type="ORF">CAL29_12660</name>
</gene>
<sequence>MTRQANSRDGQGEGHARNDADRGGAVGAGTHVEAAAPRSPDSWQYRALNALNPGLSYLSDALIELTQAGHPIVAGAADLQYSNGLNRYAQAYPERYVQFGISEQNMVSAAAGLATTGHMPFVATFASFLGLLCCEQIRMDVAYTRLPVRLIGHHTGISLGFYGTSHHATEDISTMRAIAGLTVVSPADGPQLASAIKASVDWPEPIYFRIGRGREPQVYQDGQPFSFGKAIVHAEGADLTLIACGIGVRAALDAAQALRAEGHSVGVVDMPTIKPLDREAVLRAAAGCRLLVTVEEHNVLGGLGSAVAEVLADEGLGVRLYRHGIQDEYSLIAPPTTLYAHYRLDADGVAQVAREQLAKGKRG</sequence>
<comment type="cofactor">
    <cofactor evidence="1">
        <name>thiamine diphosphate</name>
        <dbReference type="ChEBI" id="CHEBI:58937"/>
    </cofactor>
</comment>
<organism evidence="6 7">
    <name type="scientific">Bordetella genomosp. 10</name>
    <dbReference type="NCBI Taxonomy" id="1416804"/>
    <lineage>
        <taxon>Bacteria</taxon>
        <taxon>Pseudomonadati</taxon>
        <taxon>Pseudomonadota</taxon>
        <taxon>Betaproteobacteria</taxon>
        <taxon>Burkholderiales</taxon>
        <taxon>Alcaligenaceae</taxon>
        <taxon>Bordetella</taxon>
    </lineage>
</organism>
<dbReference type="InterPro" id="IPR051157">
    <property type="entry name" value="PDH/Transketolase"/>
</dbReference>
<dbReference type="SUPFAM" id="SSF52518">
    <property type="entry name" value="Thiamin diphosphate-binding fold (THDP-binding)"/>
    <property type="match status" value="1"/>
</dbReference>
<dbReference type="InterPro" id="IPR005475">
    <property type="entry name" value="Transketolase-like_Pyr-bd"/>
</dbReference>
<comment type="similarity">
    <text evidence="2">Belongs to the transketolase family.</text>
</comment>